<evidence type="ECO:0000313" key="2">
    <source>
        <dbReference type="EMBL" id="KFO20612.1"/>
    </source>
</evidence>
<gene>
    <name evidence="2" type="ORF">H920_17998</name>
</gene>
<dbReference type="EMBL" id="KN124686">
    <property type="protein sequence ID" value="KFO20612.1"/>
    <property type="molecule type" value="Genomic_DNA"/>
</dbReference>
<accession>A0A091CR00</accession>
<feature type="compositionally biased region" description="Basic and acidic residues" evidence="1">
    <location>
        <begin position="177"/>
        <end position="186"/>
    </location>
</feature>
<name>A0A091CR00_FUKDA</name>
<feature type="region of interest" description="Disordered" evidence="1">
    <location>
        <begin position="1"/>
        <end position="32"/>
    </location>
</feature>
<feature type="compositionally biased region" description="Basic residues" evidence="1">
    <location>
        <begin position="1"/>
        <end position="12"/>
    </location>
</feature>
<organism evidence="2 3">
    <name type="scientific">Fukomys damarensis</name>
    <name type="common">Damaraland mole rat</name>
    <name type="synonym">Cryptomys damarensis</name>
    <dbReference type="NCBI Taxonomy" id="885580"/>
    <lineage>
        <taxon>Eukaryota</taxon>
        <taxon>Metazoa</taxon>
        <taxon>Chordata</taxon>
        <taxon>Craniata</taxon>
        <taxon>Vertebrata</taxon>
        <taxon>Euteleostomi</taxon>
        <taxon>Mammalia</taxon>
        <taxon>Eutheria</taxon>
        <taxon>Euarchontoglires</taxon>
        <taxon>Glires</taxon>
        <taxon>Rodentia</taxon>
        <taxon>Hystricomorpha</taxon>
        <taxon>Bathyergidae</taxon>
        <taxon>Fukomys</taxon>
    </lineage>
</organism>
<reference evidence="2 3" key="1">
    <citation type="submission" date="2013-11" db="EMBL/GenBank/DDBJ databases">
        <title>The Damaraland mole rat (Fukomys damarensis) genome and evolution of African mole rats.</title>
        <authorList>
            <person name="Gladyshev V.N."/>
            <person name="Fang X."/>
        </authorList>
    </citation>
    <scope>NUCLEOTIDE SEQUENCE [LARGE SCALE GENOMIC DNA]</scope>
    <source>
        <tissue evidence="2">Liver</tissue>
    </source>
</reference>
<dbReference type="AlphaFoldDB" id="A0A091CR00"/>
<proteinExistence type="predicted"/>
<sequence>MPRKCAPARRRLPCSTWTPPAQDPHSGKASSLGGIKVQKVGEAGRLIRFFATSRSQDGIFLVELKEALRAWPAFFTIQIFTQPLRLLCQQNSSCYAMMGPVRDQNWNMVPHSSSSWETRKSQKITYGKRAHISQGHRMQVGRDVCHSEEEQEDAAIVQEKSSLAFSSSNRAVSKLFLAERREHTHQPETQADENENLLPDGLQQNQGSEKS</sequence>
<dbReference type="Proteomes" id="UP000028990">
    <property type="component" value="Unassembled WGS sequence"/>
</dbReference>
<evidence type="ECO:0000256" key="1">
    <source>
        <dbReference type="SAM" id="MobiDB-lite"/>
    </source>
</evidence>
<feature type="compositionally biased region" description="Polar residues" evidence="1">
    <location>
        <begin position="202"/>
        <end position="211"/>
    </location>
</feature>
<protein>
    <submittedName>
        <fullName evidence="2">Uncharacterized protein</fullName>
    </submittedName>
</protein>
<feature type="region of interest" description="Disordered" evidence="1">
    <location>
        <begin position="176"/>
        <end position="211"/>
    </location>
</feature>
<keyword evidence="3" id="KW-1185">Reference proteome</keyword>
<evidence type="ECO:0000313" key="3">
    <source>
        <dbReference type="Proteomes" id="UP000028990"/>
    </source>
</evidence>